<feature type="domain" description="CRAL-TRIO" evidence="2">
    <location>
        <begin position="48"/>
        <end position="224"/>
    </location>
</feature>
<dbReference type="Pfam" id="PF00650">
    <property type="entry name" value="CRAL_TRIO"/>
    <property type="match status" value="1"/>
</dbReference>
<dbReference type="SMART" id="SM00516">
    <property type="entry name" value="SEC14"/>
    <property type="match status" value="1"/>
</dbReference>
<evidence type="ECO:0000313" key="3">
    <source>
        <dbReference type="EMBL" id="CAG7639384.1"/>
    </source>
</evidence>
<reference evidence="3" key="1">
    <citation type="submission" date="2021-06" db="EMBL/GenBank/DDBJ databases">
        <authorList>
            <person name="Hodson N. C."/>
            <person name="Mongue J. A."/>
            <person name="Jaron S. K."/>
        </authorList>
    </citation>
    <scope>NUCLEOTIDE SEQUENCE</scope>
</reference>
<dbReference type="PROSITE" id="PS50191">
    <property type="entry name" value="CRAL_TRIO"/>
    <property type="match status" value="1"/>
</dbReference>
<dbReference type="EMBL" id="CAJVCH010001527">
    <property type="protein sequence ID" value="CAG7639384.1"/>
    <property type="molecule type" value="Genomic_DNA"/>
</dbReference>
<dbReference type="GO" id="GO:0005737">
    <property type="term" value="C:cytoplasm"/>
    <property type="evidence" value="ECO:0007669"/>
    <property type="project" value="TreeGrafter"/>
</dbReference>
<dbReference type="InterPro" id="IPR051064">
    <property type="entry name" value="SEC14/CRAL-TRIO_domain"/>
</dbReference>
<evidence type="ECO:0000313" key="4">
    <source>
        <dbReference type="Proteomes" id="UP000708208"/>
    </source>
</evidence>
<keyword evidence="4" id="KW-1185">Reference proteome</keyword>
<keyword evidence="1" id="KW-0732">Signal</keyword>
<dbReference type="CDD" id="cd00170">
    <property type="entry name" value="SEC14"/>
    <property type="match status" value="1"/>
</dbReference>
<dbReference type="Proteomes" id="UP000708208">
    <property type="component" value="Unassembled WGS sequence"/>
</dbReference>
<gene>
    <name evidence="3" type="ORF">AFUS01_LOCUS362</name>
</gene>
<protein>
    <recommendedName>
        <fullName evidence="2">CRAL-TRIO domain-containing protein</fullName>
    </recommendedName>
</protein>
<dbReference type="OrthoDB" id="1434354at2759"/>
<comment type="caution">
    <text evidence="3">The sequence shown here is derived from an EMBL/GenBank/DDBJ whole genome shotgun (WGS) entry which is preliminary data.</text>
</comment>
<dbReference type="AlphaFoldDB" id="A0A8J2NQQ3"/>
<accession>A0A8J2NQQ3</accession>
<organism evidence="3 4">
    <name type="scientific">Allacma fusca</name>
    <dbReference type="NCBI Taxonomy" id="39272"/>
    <lineage>
        <taxon>Eukaryota</taxon>
        <taxon>Metazoa</taxon>
        <taxon>Ecdysozoa</taxon>
        <taxon>Arthropoda</taxon>
        <taxon>Hexapoda</taxon>
        <taxon>Collembola</taxon>
        <taxon>Symphypleona</taxon>
        <taxon>Sminthuridae</taxon>
        <taxon>Allacma</taxon>
    </lineage>
</organism>
<name>A0A8J2NQQ3_9HEXA</name>
<evidence type="ECO:0000256" key="1">
    <source>
        <dbReference type="SAM" id="SignalP"/>
    </source>
</evidence>
<dbReference type="InterPro" id="IPR001251">
    <property type="entry name" value="CRAL-TRIO_dom"/>
</dbReference>
<feature type="signal peptide" evidence="1">
    <location>
        <begin position="1"/>
        <end position="24"/>
    </location>
</feature>
<proteinExistence type="predicted"/>
<evidence type="ECO:0000259" key="2">
    <source>
        <dbReference type="PROSITE" id="PS50191"/>
    </source>
</evidence>
<dbReference type="PANTHER" id="PTHR23324">
    <property type="entry name" value="SEC14 RELATED PROTEIN"/>
    <property type="match status" value="1"/>
</dbReference>
<sequence length="230" mass="26820">MLFNHRIAMLLASGFLGTFVIVRAQIMESDIPMEIRYILHQDLDVWEPPEEIRKNFPYYLSGFDEENRPVWVMEFGKWDVRGALEKGKDWESALDKHIDQWLYRMFNSSGLRATPEEPVNEIIDIHDMDGYNIRQINSPRALAFIIRKMRTVSIAMRFAHSAYAINTNFIAENLLNILKPVLGKDFQKLIVYGTNKNKWLPVLLKSIPKDQLPERYGGSKKFTPVEIFGK</sequence>
<feature type="chain" id="PRO_5035320394" description="CRAL-TRIO domain-containing protein" evidence="1">
    <location>
        <begin position="25"/>
        <end position="230"/>
    </location>
</feature>
<dbReference type="PANTHER" id="PTHR23324:SF83">
    <property type="entry name" value="SEC14-LIKE PROTEIN 2"/>
    <property type="match status" value="1"/>
</dbReference>